<proteinExistence type="predicted"/>
<sequence length="125" mass="14523">MIKVMFSWRDNPDLGAEECERHYRVVHMRLAREAFDGVPGFVELKYNRVRAATVNDFNRREPRVVVPDIDAWVELYFESAELMQAAFTRPQLQALFDDHPNFMSCDEAANIHVYTVDEDVICSAP</sequence>
<dbReference type="Pfam" id="PF07110">
    <property type="entry name" value="EthD"/>
    <property type="match status" value="1"/>
</dbReference>
<protein>
    <submittedName>
        <fullName evidence="4">Unannotated protein</fullName>
    </submittedName>
</protein>
<dbReference type="GO" id="GO:0016491">
    <property type="term" value="F:oxidoreductase activity"/>
    <property type="evidence" value="ECO:0007669"/>
    <property type="project" value="InterPro"/>
</dbReference>
<gene>
    <name evidence="2" type="ORF">UFOPK2754_00875</name>
    <name evidence="3" type="ORF">UFOPK3139_01588</name>
    <name evidence="4" type="ORF">UFOPK3543_00955</name>
    <name evidence="5" type="ORF">UFOPK3967_01539</name>
</gene>
<accession>A0A6J7G8J8</accession>
<dbReference type="EMBL" id="CAEZYR010000023">
    <property type="protein sequence ID" value="CAB4736718.1"/>
    <property type="molecule type" value="Genomic_DNA"/>
</dbReference>
<reference evidence="4" key="1">
    <citation type="submission" date="2020-05" db="EMBL/GenBank/DDBJ databases">
        <authorList>
            <person name="Chiriac C."/>
            <person name="Salcher M."/>
            <person name="Ghai R."/>
            <person name="Kavagutti S V."/>
        </authorList>
    </citation>
    <scope>NUCLEOTIDE SEQUENCE</scope>
</reference>
<evidence type="ECO:0000313" key="5">
    <source>
        <dbReference type="EMBL" id="CAB4999567.1"/>
    </source>
</evidence>
<evidence type="ECO:0000313" key="4">
    <source>
        <dbReference type="EMBL" id="CAB4902828.1"/>
    </source>
</evidence>
<dbReference type="InterPro" id="IPR009799">
    <property type="entry name" value="EthD_dom"/>
</dbReference>
<organism evidence="4">
    <name type="scientific">freshwater metagenome</name>
    <dbReference type="NCBI Taxonomy" id="449393"/>
    <lineage>
        <taxon>unclassified sequences</taxon>
        <taxon>metagenomes</taxon>
        <taxon>ecological metagenomes</taxon>
    </lineage>
</organism>
<dbReference type="NCBIfam" id="TIGR02118">
    <property type="entry name" value="EthD family reductase"/>
    <property type="match status" value="1"/>
</dbReference>
<evidence type="ECO:0000259" key="1">
    <source>
        <dbReference type="Pfam" id="PF07110"/>
    </source>
</evidence>
<dbReference type="EMBL" id="CAFBOS010000089">
    <property type="protein sequence ID" value="CAB4999567.1"/>
    <property type="molecule type" value="Genomic_DNA"/>
</dbReference>
<feature type="domain" description="EthD" evidence="1">
    <location>
        <begin position="12"/>
        <end position="104"/>
    </location>
</feature>
<dbReference type="InterPro" id="IPR011008">
    <property type="entry name" value="Dimeric_a/b-barrel"/>
</dbReference>
<dbReference type="AlphaFoldDB" id="A0A6J7G8J8"/>
<evidence type="ECO:0000313" key="2">
    <source>
        <dbReference type="EMBL" id="CAB4736718.1"/>
    </source>
</evidence>
<dbReference type="Gene3D" id="3.30.70.100">
    <property type="match status" value="1"/>
</dbReference>
<evidence type="ECO:0000313" key="3">
    <source>
        <dbReference type="EMBL" id="CAB4832030.1"/>
    </source>
</evidence>
<dbReference type="SUPFAM" id="SSF54909">
    <property type="entry name" value="Dimeric alpha+beta barrel"/>
    <property type="match status" value="1"/>
</dbReference>
<dbReference type="EMBL" id="CAFBMH010000025">
    <property type="protein sequence ID" value="CAB4902828.1"/>
    <property type="molecule type" value="Genomic_DNA"/>
</dbReference>
<dbReference type="EMBL" id="CAFABA010000062">
    <property type="protein sequence ID" value="CAB4832030.1"/>
    <property type="molecule type" value="Genomic_DNA"/>
</dbReference>
<name>A0A6J7G8J8_9ZZZZ</name>